<sequence>MFTSQLRRTFATSASTSPTHYQVLQLPPSASIKEIKLQFKKLLKQYHPDLNQHLDDASKESNAAKFTLMVQAYDVLKDVKRKRAYDQSLRPNGSSSAYSSPRNRGEYNKYHGDAKYYSRHGFNSSGGSGYSSYTALGLNTKRHKVRFHNHKHPQDGDPNMSTFSGQHVNYGDKYDVPHFDYDRHLMRNLMFEQRIIDKHLDQSTKDKILSQLMKLGQKVDEELKTKHLLRHVNMIKGETNAANAANGVGGSGENSNSASYNSSGQSYYGNRGYLPRKDSNYSNAKYGGSYTYTGANTYENLYQKPSNHDLSGGMARAVALIGGTLSVYVVYKLIF</sequence>
<proteinExistence type="predicted"/>
<dbReference type="InterPro" id="IPR036869">
    <property type="entry name" value="J_dom_sf"/>
</dbReference>
<dbReference type="OrthoDB" id="10250354at2759"/>
<reference evidence="3 4" key="1">
    <citation type="journal article" date="2009" name="Nature">
        <title>Evolution of pathogenicity and sexual reproduction in eight Candida genomes.</title>
        <authorList>
            <person name="Butler G."/>
            <person name="Rasmussen M.D."/>
            <person name="Lin M.F."/>
            <person name="Santos M.A."/>
            <person name="Sakthikumar S."/>
            <person name="Munro C.A."/>
            <person name="Rheinbay E."/>
            <person name="Grabherr M."/>
            <person name="Forche A."/>
            <person name="Reedy J.L."/>
            <person name="Agrafioti I."/>
            <person name="Arnaud M.B."/>
            <person name="Bates S."/>
            <person name="Brown A.J."/>
            <person name="Brunke S."/>
            <person name="Costanzo M.C."/>
            <person name="Fitzpatrick D.A."/>
            <person name="de Groot P.W."/>
            <person name="Harris D."/>
            <person name="Hoyer L.L."/>
            <person name="Hube B."/>
            <person name="Klis F.M."/>
            <person name="Kodira C."/>
            <person name="Lennard N."/>
            <person name="Logue M.E."/>
            <person name="Martin R."/>
            <person name="Neiman A.M."/>
            <person name="Nikolaou E."/>
            <person name="Quail M.A."/>
            <person name="Quinn J."/>
            <person name="Santos M.C."/>
            <person name="Schmitzberger F.F."/>
            <person name="Sherlock G."/>
            <person name="Shah P."/>
            <person name="Silverstein K.A."/>
            <person name="Skrzypek M.S."/>
            <person name="Soll D."/>
            <person name="Staggs R."/>
            <person name="Stansfield I."/>
            <person name="Stumpf M.P."/>
            <person name="Sudbery P.E."/>
            <person name="Srikantha T."/>
            <person name="Zeng Q."/>
            <person name="Berman J."/>
            <person name="Berriman M."/>
            <person name="Heitman J."/>
            <person name="Gow N.A."/>
            <person name="Lorenz M.C."/>
            <person name="Birren B.W."/>
            <person name="Kellis M."/>
            <person name="Cuomo C.A."/>
        </authorList>
    </citation>
    <scope>NUCLEOTIDE SEQUENCE [LARGE SCALE GENOMIC DNA]</scope>
    <source>
        <strain evidence="4">ATCC 11503 / BCRC 21390 / CBS 2605 / JCM 1781 / NBRC 1676 / NRRL YB-4239</strain>
    </source>
</reference>
<dbReference type="Proteomes" id="UP000001996">
    <property type="component" value="Unassembled WGS sequence"/>
</dbReference>
<evidence type="ECO:0000313" key="4">
    <source>
        <dbReference type="Proteomes" id="UP000001996"/>
    </source>
</evidence>
<accession>A5E6A0</accession>
<dbReference type="HOGENOM" id="CLU_927850_0_0_1"/>
<dbReference type="Pfam" id="PF00226">
    <property type="entry name" value="DnaJ"/>
    <property type="match status" value="1"/>
</dbReference>
<dbReference type="GeneID" id="5230713"/>
<dbReference type="AlphaFoldDB" id="A5E6A0"/>
<dbReference type="PRINTS" id="PR00625">
    <property type="entry name" value="JDOMAIN"/>
</dbReference>
<gene>
    <name evidence="3" type="ORF">LELG_05139</name>
</gene>
<dbReference type="InterPro" id="IPR050817">
    <property type="entry name" value="DjlA_DnaK_co-chaperone"/>
</dbReference>
<evidence type="ECO:0000256" key="1">
    <source>
        <dbReference type="SAM" id="MobiDB-lite"/>
    </source>
</evidence>
<dbReference type="KEGG" id="lel:PVL30_005274"/>
<dbReference type="InParanoid" id="A5E6A0"/>
<dbReference type="PROSITE" id="PS00636">
    <property type="entry name" value="DNAJ_1"/>
    <property type="match status" value="1"/>
</dbReference>
<organism evidence="3 4">
    <name type="scientific">Lodderomyces elongisporus (strain ATCC 11503 / CBS 2605 / JCM 1781 / NBRC 1676 / NRRL YB-4239)</name>
    <name type="common">Yeast</name>
    <name type="synonym">Saccharomyces elongisporus</name>
    <dbReference type="NCBI Taxonomy" id="379508"/>
    <lineage>
        <taxon>Eukaryota</taxon>
        <taxon>Fungi</taxon>
        <taxon>Dikarya</taxon>
        <taxon>Ascomycota</taxon>
        <taxon>Saccharomycotina</taxon>
        <taxon>Pichiomycetes</taxon>
        <taxon>Debaryomycetaceae</taxon>
        <taxon>Candida/Lodderomyces clade</taxon>
        <taxon>Lodderomyces</taxon>
    </lineage>
</organism>
<evidence type="ECO:0000313" key="3">
    <source>
        <dbReference type="EMBL" id="EDK46958.1"/>
    </source>
</evidence>
<dbReference type="SMART" id="SM00271">
    <property type="entry name" value="DnaJ"/>
    <property type="match status" value="1"/>
</dbReference>
<protein>
    <recommendedName>
        <fullName evidence="2">J domain-containing protein</fullName>
    </recommendedName>
</protein>
<feature type="region of interest" description="Disordered" evidence="1">
    <location>
        <begin position="86"/>
        <end position="105"/>
    </location>
</feature>
<dbReference type="STRING" id="379508.A5E6A0"/>
<keyword evidence="4" id="KW-1185">Reference proteome</keyword>
<dbReference type="InterPro" id="IPR018253">
    <property type="entry name" value="DnaJ_domain_CS"/>
</dbReference>
<dbReference type="eggNOG" id="KOG0715">
    <property type="taxonomic scope" value="Eukaryota"/>
</dbReference>
<dbReference type="OMA" id="WHNKYYG"/>
<dbReference type="SUPFAM" id="SSF46565">
    <property type="entry name" value="Chaperone J-domain"/>
    <property type="match status" value="1"/>
</dbReference>
<name>A5E6A0_LODEL</name>
<dbReference type="VEuPathDB" id="FungiDB:LELG_05139"/>
<dbReference type="EMBL" id="CH981531">
    <property type="protein sequence ID" value="EDK46958.1"/>
    <property type="molecule type" value="Genomic_DNA"/>
</dbReference>
<dbReference type="InterPro" id="IPR001623">
    <property type="entry name" value="DnaJ_domain"/>
</dbReference>
<dbReference type="Gene3D" id="1.10.287.110">
    <property type="entry name" value="DnaJ domain"/>
    <property type="match status" value="1"/>
</dbReference>
<dbReference type="PROSITE" id="PS50076">
    <property type="entry name" value="DNAJ_2"/>
    <property type="match status" value="1"/>
</dbReference>
<feature type="domain" description="J" evidence="2">
    <location>
        <begin position="19"/>
        <end position="89"/>
    </location>
</feature>
<feature type="compositionally biased region" description="Polar residues" evidence="1">
    <location>
        <begin position="89"/>
        <end position="102"/>
    </location>
</feature>
<dbReference type="PANTHER" id="PTHR24074">
    <property type="entry name" value="CO-CHAPERONE PROTEIN DJLA"/>
    <property type="match status" value="1"/>
</dbReference>
<dbReference type="CDD" id="cd06257">
    <property type="entry name" value="DnaJ"/>
    <property type="match status" value="1"/>
</dbReference>
<evidence type="ECO:0000259" key="2">
    <source>
        <dbReference type="PROSITE" id="PS50076"/>
    </source>
</evidence>